<dbReference type="Proteomes" id="UP000661858">
    <property type="component" value="Unassembled WGS sequence"/>
</dbReference>
<accession>A0A937EHZ9</accession>
<dbReference type="AlphaFoldDB" id="A0A937EHZ9"/>
<comment type="caution">
    <text evidence="1">The sequence shown here is derived from an EMBL/GenBank/DDBJ whole genome shotgun (WGS) entry which is preliminary data.</text>
</comment>
<evidence type="ECO:0000313" key="1">
    <source>
        <dbReference type="EMBL" id="MBL1083463.1"/>
    </source>
</evidence>
<proteinExistence type="predicted"/>
<evidence type="ECO:0000313" key="2">
    <source>
        <dbReference type="Proteomes" id="UP000661858"/>
    </source>
</evidence>
<protein>
    <submittedName>
        <fullName evidence="1">Uncharacterized protein</fullName>
    </submittedName>
</protein>
<name>A0A937EHZ9_9ACTN</name>
<gene>
    <name evidence="1" type="ORF">JK359_16025</name>
</gene>
<sequence>MRYQDIGTGTTTNVEAYRVEDPQRLEERRAACGLEPHAEFERRTRDRALNAAHS</sequence>
<organism evidence="1 2">
    <name type="scientific">Streptomyces actinomycinicus</name>
    <dbReference type="NCBI Taxonomy" id="1695166"/>
    <lineage>
        <taxon>Bacteria</taxon>
        <taxon>Bacillati</taxon>
        <taxon>Actinomycetota</taxon>
        <taxon>Actinomycetes</taxon>
        <taxon>Kitasatosporales</taxon>
        <taxon>Streptomycetaceae</taxon>
        <taxon>Streptomyces</taxon>
    </lineage>
</organism>
<dbReference type="EMBL" id="JAERRK010000007">
    <property type="protein sequence ID" value="MBL1083463.1"/>
    <property type="molecule type" value="Genomic_DNA"/>
</dbReference>
<keyword evidence="2" id="KW-1185">Reference proteome</keyword>
<dbReference type="RefSeq" id="WP_201836111.1">
    <property type="nucleotide sequence ID" value="NZ_JAERRK010000007.1"/>
</dbReference>
<reference evidence="1" key="1">
    <citation type="submission" date="2021-01" db="EMBL/GenBank/DDBJ databases">
        <title>WGS of actinomycetes isolated from Thailand.</title>
        <authorList>
            <person name="Thawai C."/>
        </authorList>
    </citation>
    <scope>NUCLEOTIDE SEQUENCE</scope>
    <source>
        <strain evidence="1">RCU-197</strain>
    </source>
</reference>